<evidence type="ECO:0000259" key="11">
    <source>
        <dbReference type="SMART" id="SM01049"/>
    </source>
</evidence>
<dbReference type="SMART" id="SM00387">
    <property type="entry name" value="HATPase_c"/>
    <property type="match status" value="1"/>
</dbReference>
<dbReference type="PANTHER" id="PTHR24421:SF58">
    <property type="entry name" value="SIGNAL TRANSDUCTION HISTIDINE-PROTEIN KINASE_PHOSPHATASE UHPB"/>
    <property type="match status" value="1"/>
</dbReference>
<feature type="domain" description="Single Cache" evidence="11">
    <location>
        <begin position="68"/>
        <end position="158"/>
    </location>
</feature>
<dbReference type="GO" id="GO:0000155">
    <property type="term" value="F:phosphorelay sensor kinase activity"/>
    <property type="evidence" value="ECO:0007669"/>
    <property type="project" value="InterPro"/>
</dbReference>
<keyword evidence="2" id="KW-1003">Cell membrane</keyword>
<gene>
    <name evidence="12" type="ORF">DZC73_02285</name>
</gene>
<dbReference type="OrthoDB" id="9797605at2"/>
<evidence type="ECO:0000256" key="2">
    <source>
        <dbReference type="ARBA" id="ARBA00022475"/>
    </source>
</evidence>
<feature type="domain" description="Histidine kinase/HSP90-like ATPase" evidence="10">
    <location>
        <begin position="380"/>
        <end position="476"/>
    </location>
</feature>
<evidence type="ECO:0000256" key="5">
    <source>
        <dbReference type="ARBA" id="ARBA00022777"/>
    </source>
</evidence>
<organism evidence="12 13">
    <name type="scientific">Piscinibacter terrae</name>
    <dbReference type="NCBI Taxonomy" id="2496871"/>
    <lineage>
        <taxon>Bacteria</taxon>
        <taxon>Pseudomonadati</taxon>
        <taxon>Pseudomonadota</taxon>
        <taxon>Betaproteobacteria</taxon>
        <taxon>Burkholderiales</taxon>
        <taxon>Sphaerotilaceae</taxon>
        <taxon>Piscinibacter</taxon>
    </lineage>
</organism>
<keyword evidence="7" id="KW-0902">Two-component regulatory system</keyword>
<dbReference type="Gene3D" id="3.30.450.20">
    <property type="entry name" value="PAS domain"/>
    <property type="match status" value="1"/>
</dbReference>
<keyword evidence="8 9" id="KW-0472">Membrane</keyword>
<evidence type="ECO:0000256" key="7">
    <source>
        <dbReference type="ARBA" id="ARBA00023012"/>
    </source>
</evidence>
<name>A0A3N7J500_9BURK</name>
<dbReference type="InterPro" id="IPR036890">
    <property type="entry name" value="HATPase_C_sf"/>
</dbReference>
<dbReference type="InterPro" id="IPR011712">
    <property type="entry name" value="Sig_transdc_His_kin_sub3_dim/P"/>
</dbReference>
<keyword evidence="6 9" id="KW-1133">Transmembrane helix</keyword>
<proteinExistence type="predicted"/>
<dbReference type="PIRSF" id="PIRSF037314">
    <property type="entry name" value="STHK_MctS"/>
    <property type="match status" value="1"/>
</dbReference>
<dbReference type="Pfam" id="PF02518">
    <property type="entry name" value="HATPase_c"/>
    <property type="match status" value="1"/>
</dbReference>
<evidence type="ECO:0000256" key="1">
    <source>
        <dbReference type="ARBA" id="ARBA00004651"/>
    </source>
</evidence>
<dbReference type="InterPro" id="IPR017171">
    <property type="entry name" value="Sig_transdc_His_kinase_MctS"/>
</dbReference>
<evidence type="ECO:0000256" key="6">
    <source>
        <dbReference type="ARBA" id="ARBA00022989"/>
    </source>
</evidence>
<dbReference type="CDD" id="cd16917">
    <property type="entry name" value="HATPase_UhpB-NarQ-NarX-like"/>
    <property type="match status" value="1"/>
</dbReference>
<keyword evidence="5 12" id="KW-0418">Kinase</keyword>
<evidence type="ECO:0000256" key="8">
    <source>
        <dbReference type="ARBA" id="ARBA00023136"/>
    </source>
</evidence>
<dbReference type="Gene3D" id="1.20.5.1930">
    <property type="match status" value="1"/>
</dbReference>
<dbReference type="SMART" id="SM01049">
    <property type="entry name" value="Cache_2"/>
    <property type="match status" value="1"/>
</dbReference>
<protein>
    <submittedName>
        <fullName evidence="12">Histidine kinase</fullName>
    </submittedName>
</protein>
<keyword evidence="3" id="KW-0808">Transferase</keyword>
<keyword evidence="4 9" id="KW-0812">Transmembrane</keyword>
<dbReference type="Proteomes" id="UP000267464">
    <property type="component" value="Unassembled WGS sequence"/>
</dbReference>
<dbReference type="EMBL" id="QUSW01000001">
    <property type="protein sequence ID" value="RQP25902.1"/>
    <property type="molecule type" value="Genomic_DNA"/>
</dbReference>
<reference evidence="12 13" key="2">
    <citation type="submission" date="2018-12" db="EMBL/GenBank/DDBJ databases">
        <title>Rhizobacter gummiphilus sp. nov., a rubber-degrading bacterium isolated from the soil of a botanical garden in Japan.</title>
        <authorList>
            <person name="Shunsuke S.S."/>
        </authorList>
    </citation>
    <scope>NUCLEOTIDE SEQUENCE [LARGE SCALE GENOMIC DNA]</scope>
    <source>
        <strain evidence="12 13">S-16</strain>
    </source>
</reference>
<evidence type="ECO:0000256" key="9">
    <source>
        <dbReference type="SAM" id="Phobius"/>
    </source>
</evidence>
<dbReference type="AlphaFoldDB" id="A0A3N7J500"/>
<feature type="transmembrane region" description="Helical" evidence="9">
    <location>
        <begin position="228"/>
        <end position="249"/>
    </location>
</feature>
<dbReference type="Pfam" id="PF07730">
    <property type="entry name" value="HisKA_3"/>
    <property type="match status" value="1"/>
</dbReference>
<dbReference type="InterPro" id="IPR033480">
    <property type="entry name" value="sCache_2"/>
</dbReference>
<dbReference type="GO" id="GO:0046983">
    <property type="term" value="F:protein dimerization activity"/>
    <property type="evidence" value="ECO:0007669"/>
    <property type="project" value="InterPro"/>
</dbReference>
<comment type="subcellular location">
    <subcellularLocation>
        <location evidence="1">Cell membrane</location>
        <topology evidence="1">Multi-pass membrane protein</topology>
    </subcellularLocation>
</comment>
<dbReference type="PANTHER" id="PTHR24421">
    <property type="entry name" value="NITRATE/NITRITE SENSOR PROTEIN NARX-RELATED"/>
    <property type="match status" value="1"/>
</dbReference>
<dbReference type="GO" id="GO:0005886">
    <property type="term" value="C:plasma membrane"/>
    <property type="evidence" value="ECO:0007669"/>
    <property type="project" value="UniProtKB-SubCell"/>
</dbReference>
<dbReference type="Pfam" id="PF17200">
    <property type="entry name" value="sCache_2"/>
    <property type="match status" value="1"/>
</dbReference>
<dbReference type="SUPFAM" id="SSF55874">
    <property type="entry name" value="ATPase domain of HSP90 chaperone/DNA topoisomerase II/histidine kinase"/>
    <property type="match status" value="1"/>
</dbReference>
<feature type="transmembrane region" description="Helical" evidence="9">
    <location>
        <begin position="33"/>
        <end position="52"/>
    </location>
</feature>
<reference evidence="12 13" key="1">
    <citation type="submission" date="2018-08" db="EMBL/GenBank/DDBJ databases">
        <authorList>
            <person name="Khan S.A."/>
            <person name="Jeon C.O."/>
            <person name="Chun B.H."/>
            <person name="Jeong S.E."/>
        </authorList>
    </citation>
    <scope>NUCLEOTIDE SEQUENCE [LARGE SCALE GENOMIC DNA]</scope>
    <source>
        <strain evidence="12 13">S-16</strain>
    </source>
</reference>
<evidence type="ECO:0000256" key="4">
    <source>
        <dbReference type="ARBA" id="ARBA00022692"/>
    </source>
</evidence>
<dbReference type="InterPro" id="IPR050482">
    <property type="entry name" value="Sensor_HK_TwoCompSys"/>
</dbReference>
<dbReference type="CDD" id="cd18774">
    <property type="entry name" value="PDC2_HK_sensor"/>
    <property type="match status" value="1"/>
</dbReference>
<dbReference type="InterPro" id="IPR003594">
    <property type="entry name" value="HATPase_dom"/>
</dbReference>
<dbReference type="Gene3D" id="3.30.565.10">
    <property type="entry name" value="Histidine kinase-like ATPase, C-terminal domain"/>
    <property type="match status" value="1"/>
</dbReference>
<evidence type="ECO:0000313" key="13">
    <source>
        <dbReference type="Proteomes" id="UP000267464"/>
    </source>
</evidence>
<comment type="caution">
    <text evidence="12">The sequence shown here is derived from an EMBL/GenBank/DDBJ whole genome shotgun (WGS) entry which is preliminary data.</text>
</comment>
<evidence type="ECO:0000313" key="12">
    <source>
        <dbReference type="EMBL" id="RQP25902.1"/>
    </source>
</evidence>
<keyword evidence="13" id="KW-1185">Reference proteome</keyword>
<evidence type="ECO:0000259" key="10">
    <source>
        <dbReference type="SMART" id="SM00387"/>
    </source>
</evidence>
<accession>A0A3N7J500</accession>
<evidence type="ECO:0000256" key="3">
    <source>
        <dbReference type="ARBA" id="ARBA00022679"/>
    </source>
</evidence>
<sequence>MPCLAWPASSNRRPLHKAQRVDDAFFVRLKAKLILLAAVPLLLSLALIAAAVRTQSQELARREHLLVEQAYMAARQAELKHYVELATGMVRALREQGGNTADVQREALRLLSLLSYGDDGYFFVYDLQGRVLMHSRQPDLVGQNLWTLRDLEGQQTIQQLIARARSGGGYVPYFWRKPSSGLMARKLGYVVTVPDWDWMIGTGLYLDDIDATMAELDRQAGGHIQTTLLWIAGIAALGIGLLTASGVWLNLSEHKVTDAKLRLLARQVVQSQEDERAHLARELHDGTSQTLVSAKLQIEAAMDKLGRGERAVVLSLAKALARLNDSLDEVRRISHRLRPAMLDTLGLPAALELLGREWGEHSSARVRVRIEGTQSDLPVEVKTALFRVAQEAVTNISKHADALEVDIVLSFDAHSLRLDIRDDGCGFDAAAVQLDPRRGIGLRNMRERMASIGGRFEVHSGAGSGTWLVASVPADAVERLRKA</sequence>